<accession>A0A6J4MBB8</accession>
<name>A0A6J4MBB8_9BACT</name>
<protein>
    <submittedName>
        <fullName evidence="1">Uncharacterized protein</fullName>
    </submittedName>
</protein>
<proteinExistence type="predicted"/>
<dbReference type="EMBL" id="CADCTX010000854">
    <property type="protein sequence ID" value="CAA9355043.1"/>
    <property type="molecule type" value="Genomic_DNA"/>
</dbReference>
<evidence type="ECO:0000313" key="1">
    <source>
        <dbReference type="EMBL" id="CAA9355043.1"/>
    </source>
</evidence>
<dbReference type="AlphaFoldDB" id="A0A6J4MBB8"/>
<gene>
    <name evidence="1" type="ORF">AVDCRST_MAG40-3108</name>
</gene>
<sequence length="188" mass="20807">MLDQWIKRARQAVARAGGHPYTETRVVRGIPVAVTNTRDDVSTERVFARAAAVLDLVERYQPARFAHLRRDLARIVVERFACRGAYFAERRACLLELTFMANESFSDAQVAATLVHEGVHARLDRLATRYGVTPFAAAPARHERICRRAELAFGLAVPNGAPVVERALASLALSDRDVAPTVNWDGEA</sequence>
<organism evidence="1">
    <name type="scientific">uncultured Gemmatimonadaceae bacterium</name>
    <dbReference type="NCBI Taxonomy" id="246130"/>
    <lineage>
        <taxon>Bacteria</taxon>
        <taxon>Pseudomonadati</taxon>
        <taxon>Gemmatimonadota</taxon>
        <taxon>Gemmatimonadia</taxon>
        <taxon>Gemmatimonadales</taxon>
        <taxon>Gemmatimonadaceae</taxon>
        <taxon>environmental samples</taxon>
    </lineage>
</organism>
<reference evidence="1" key="1">
    <citation type="submission" date="2020-02" db="EMBL/GenBank/DDBJ databases">
        <authorList>
            <person name="Meier V. D."/>
        </authorList>
    </citation>
    <scope>NUCLEOTIDE SEQUENCE</scope>
    <source>
        <strain evidence="1">AVDCRST_MAG40</strain>
    </source>
</reference>